<dbReference type="EMBL" id="LT799839">
    <property type="protein sequence ID" value="SLK17921.1"/>
    <property type="molecule type" value="Genomic_DNA"/>
</dbReference>
<sequence>MILGKVIGNIVSTRKEESLMGYKLLIVEPLEEYNNNKNLVAIDRVGAGIQSIVIVSTGSSARVGLHKDNVPIDATIIGIVDE</sequence>
<dbReference type="STRING" id="1351755.CCH01_13420"/>
<comment type="subcellular location">
    <subcellularLocation>
        <location evidence="1">Carboxysome</location>
    </subcellularLocation>
</comment>
<name>A0A1U6JC44_9CLOT</name>
<dbReference type="GeneID" id="66301675"/>
<dbReference type="PANTHER" id="PTHR36539">
    <property type="entry name" value="ETHANOLAMINE UTILIZATION PROTEIN EUTN"/>
    <property type="match status" value="1"/>
</dbReference>
<dbReference type="SUPFAM" id="SSF159133">
    <property type="entry name" value="EutN/CcmL-like"/>
    <property type="match status" value="1"/>
</dbReference>
<dbReference type="Pfam" id="PF03319">
    <property type="entry name" value="EutN_CcmL"/>
    <property type="match status" value="1"/>
</dbReference>
<keyword evidence="2" id="KW-1282">Carboxysome</keyword>
<dbReference type="PROSITE" id="PS51932">
    <property type="entry name" value="BMV"/>
    <property type="match status" value="1"/>
</dbReference>
<evidence type="ECO:0000256" key="1">
    <source>
        <dbReference type="ARBA" id="ARBA00023587"/>
    </source>
</evidence>
<dbReference type="Gene3D" id="2.40.50.220">
    <property type="entry name" value="EutN/Ccml"/>
    <property type="match status" value="1"/>
</dbReference>
<dbReference type="OrthoDB" id="196195at2"/>
<dbReference type="GO" id="GO:0031470">
    <property type="term" value="C:carboxysome"/>
    <property type="evidence" value="ECO:0007669"/>
    <property type="project" value="UniProtKB-SubCell"/>
</dbReference>
<dbReference type="RefSeq" id="WP_079481354.1">
    <property type="nucleotide sequence ID" value="NZ_CBML010000006.1"/>
</dbReference>
<keyword evidence="3" id="KW-1283">Bacterial microcompartment</keyword>
<protein>
    <submittedName>
        <fullName evidence="4">Putative Carbon dioxide concentrating mechanism/carboxysome shell protein</fullName>
    </submittedName>
</protein>
<evidence type="ECO:0000256" key="3">
    <source>
        <dbReference type="ARBA" id="ARBA00024446"/>
    </source>
</evidence>
<keyword evidence="5" id="KW-1185">Reference proteome</keyword>
<reference evidence="5" key="1">
    <citation type="submission" date="2017-03" db="EMBL/GenBank/DDBJ databases">
        <authorList>
            <person name="Falquet L."/>
            <person name="Falquet L."/>
        </authorList>
    </citation>
    <scope>NUCLEOTIDE SEQUENCE [LARGE SCALE GENOMIC DNA]</scope>
</reference>
<evidence type="ECO:0000313" key="4">
    <source>
        <dbReference type="EMBL" id="SLK17921.1"/>
    </source>
</evidence>
<gene>
    <name evidence="4" type="ORF">CCH01_13420</name>
</gene>
<dbReference type="InterPro" id="IPR036677">
    <property type="entry name" value="EutN_CcmL_sf"/>
</dbReference>
<accession>A0A1U6JC44</accession>
<evidence type="ECO:0000256" key="2">
    <source>
        <dbReference type="ARBA" id="ARBA00023669"/>
    </source>
</evidence>
<dbReference type="AlphaFoldDB" id="A0A1U6JC44"/>
<dbReference type="CDD" id="cd01614">
    <property type="entry name" value="EutN_CcmL"/>
    <property type="match status" value="1"/>
</dbReference>
<proteinExistence type="predicted"/>
<evidence type="ECO:0000313" key="5">
    <source>
        <dbReference type="Proteomes" id="UP000190476"/>
    </source>
</evidence>
<organism evidence="4 5">
    <name type="scientific">Clostridium chauvoei JF4335</name>
    <dbReference type="NCBI Taxonomy" id="1351755"/>
    <lineage>
        <taxon>Bacteria</taxon>
        <taxon>Bacillati</taxon>
        <taxon>Bacillota</taxon>
        <taxon>Clostridia</taxon>
        <taxon>Eubacteriales</taxon>
        <taxon>Clostridiaceae</taxon>
        <taxon>Clostridium</taxon>
    </lineage>
</organism>
<dbReference type="InterPro" id="IPR004992">
    <property type="entry name" value="EutN_CcmL"/>
</dbReference>
<dbReference type="Proteomes" id="UP000190476">
    <property type="component" value="Chromosome I"/>
</dbReference>